<organism evidence="2 3">
    <name type="scientific">Flavobacterium saliperosum S13</name>
    <dbReference type="NCBI Taxonomy" id="1341155"/>
    <lineage>
        <taxon>Bacteria</taxon>
        <taxon>Pseudomonadati</taxon>
        <taxon>Bacteroidota</taxon>
        <taxon>Flavobacteriia</taxon>
        <taxon>Flavobacteriales</taxon>
        <taxon>Flavobacteriaceae</taxon>
        <taxon>Flavobacterium</taxon>
    </lineage>
</organism>
<keyword evidence="3" id="KW-1185">Reference proteome</keyword>
<evidence type="ECO:0000256" key="1">
    <source>
        <dbReference type="SAM" id="SignalP"/>
    </source>
</evidence>
<name>A0ABN0QCY7_9FLAO</name>
<feature type="signal peptide" evidence="1">
    <location>
        <begin position="1"/>
        <end position="20"/>
    </location>
</feature>
<keyword evidence="1" id="KW-0732">Signal</keyword>
<gene>
    <name evidence="2" type="ORF">FSS13T_27350</name>
</gene>
<evidence type="ECO:0000313" key="2">
    <source>
        <dbReference type="EMBL" id="ESU21146.1"/>
    </source>
</evidence>
<reference evidence="2 3" key="1">
    <citation type="submission" date="2013-08" db="EMBL/GenBank/DDBJ databases">
        <title>Flavobacterium saliperosum type strain genome sequencing.</title>
        <authorList>
            <person name="Lee K."/>
            <person name="Yi H."/>
            <person name="Park S."/>
            <person name="Chun J."/>
        </authorList>
    </citation>
    <scope>NUCLEOTIDE SEQUENCE [LARGE SCALE GENOMIC DNA]</scope>
    <source>
        <strain evidence="2 3">S13</strain>
    </source>
</reference>
<feature type="chain" id="PRO_5046884867" evidence="1">
    <location>
        <begin position="21"/>
        <end position="175"/>
    </location>
</feature>
<evidence type="ECO:0000313" key="3">
    <source>
        <dbReference type="Proteomes" id="UP000018234"/>
    </source>
</evidence>
<dbReference type="Proteomes" id="UP000018234">
    <property type="component" value="Unassembled WGS sequence"/>
</dbReference>
<protein>
    <submittedName>
        <fullName evidence="2">Uncharacterized protein</fullName>
    </submittedName>
</protein>
<proteinExistence type="predicted"/>
<accession>A0ABN0QCY7</accession>
<comment type="caution">
    <text evidence="2">The sequence shown here is derived from an EMBL/GenBank/DDBJ whole genome shotgun (WGS) entry which is preliminary data.</text>
</comment>
<dbReference type="RefSeq" id="WP_023577704.1">
    <property type="nucleotide sequence ID" value="NZ_AVFO01000062.1"/>
</dbReference>
<dbReference type="EMBL" id="AVFO01000062">
    <property type="protein sequence ID" value="ESU21146.1"/>
    <property type="molecule type" value="Genomic_DNA"/>
</dbReference>
<sequence>MIKIIYLIFLFLSFNFKCFAQSDYPFYEQIAFDFYKDEILKNLPVKKKITVYKSLNYNAAEEIHYVPSNGLKTKVPQHRDSIKKIDFSRYWKSINANRFELNLTNIDKKQFKIKKSNNGSFPKVFVHYPKIYKDRVFIIVHQKYENSGTYYTIEFDENGKIIDWCKSIYETVTIY</sequence>